<organism evidence="15 16">
    <name type="scientific">Bacillus salitolerans</name>
    <dbReference type="NCBI Taxonomy" id="1437434"/>
    <lineage>
        <taxon>Bacteria</taxon>
        <taxon>Bacillati</taxon>
        <taxon>Bacillota</taxon>
        <taxon>Bacilli</taxon>
        <taxon>Bacillales</taxon>
        <taxon>Bacillaceae</taxon>
        <taxon>Bacillus</taxon>
    </lineage>
</organism>
<dbReference type="Pfam" id="PF08245">
    <property type="entry name" value="Mur_ligase_M"/>
    <property type="match status" value="1"/>
</dbReference>
<evidence type="ECO:0000313" key="16">
    <source>
        <dbReference type="Proteomes" id="UP001597214"/>
    </source>
</evidence>
<name>A0ABW4LSB9_9BACI</name>
<reference evidence="16" key="1">
    <citation type="journal article" date="2019" name="Int. J. Syst. Evol. Microbiol.">
        <title>The Global Catalogue of Microorganisms (GCM) 10K type strain sequencing project: providing services to taxonomists for standard genome sequencing and annotation.</title>
        <authorList>
            <consortium name="The Broad Institute Genomics Platform"/>
            <consortium name="The Broad Institute Genome Sequencing Center for Infectious Disease"/>
            <person name="Wu L."/>
            <person name="Ma J."/>
        </authorList>
    </citation>
    <scope>NUCLEOTIDE SEQUENCE [LARGE SCALE GENOMIC DNA]</scope>
    <source>
        <strain evidence="16">CCUG 49339</strain>
    </source>
</reference>
<dbReference type="SUPFAM" id="SSF53623">
    <property type="entry name" value="MurD-like peptide ligases, catalytic domain"/>
    <property type="match status" value="1"/>
</dbReference>
<keyword evidence="3 10" id="KW-0132">Cell division</keyword>
<dbReference type="PANTHER" id="PTHR43024:SF1">
    <property type="entry name" value="UDP-N-ACETYLMURAMOYL-TRIPEPTIDE--D-ALANYL-D-ALANINE LIGASE"/>
    <property type="match status" value="1"/>
</dbReference>
<dbReference type="Pfam" id="PF02875">
    <property type="entry name" value="Mur_ligase_C"/>
    <property type="match status" value="1"/>
</dbReference>
<keyword evidence="6 10" id="KW-0133">Cell shape</keyword>
<dbReference type="GO" id="GO:0047480">
    <property type="term" value="F:UDP-N-acetylmuramoyl-tripeptide-D-alanyl-D-alanine ligase activity"/>
    <property type="evidence" value="ECO:0007669"/>
    <property type="project" value="UniProtKB-EC"/>
</dbReference>
<evidence type="ECO:0000256" key="7">
    <source>
        <dbReference type="ARBA" id="ARBA00022984"/>
    </source>
</evidence>
<evidence type="ECO:0000256" key="3">
    <source>
        <dbReference type="ARBA" id="ARBA00022618"/>
    </source>
</evidence>
<evidence type="ECO:0000256" key="10">
    <source>
        <dbReference type="HAMAP-Rule" id="MF_02019"/>
    </source>
</evidence>
<comment type="catalytic activity">
    <reaction evidence="10 11">
        <text>D-alanyl-D-alanine + UDP-N-acetyl-alpha-D-muramoyl-L-alanyl-gamma-D-glutamyl-meso-2,6-diaminopimelate + ATP = UDP-N-acetyl-alpha-D-muramoyl-L-alanyl-gamma-D-glutamyl-meso-2,6-diaminopimeloyl-D-alanyl-D-alanine + ADP + phosphate + H(+)</text>
        <dbReference type="Rhea" id="RHEA:28374"/>
        <dbReference type="ChEBI" id="CHEBI:15378"/>
        <dbReference type="ChEBI" id="CHEBI:30616"/>
        <dbReference type="ChEBI" id="CHEBI:43474"/>
        <dbReference type="ChEBI" id="CHEBI:57822"/>
        <dbReference type="ChEBI" id="CHEBI:61386"/>
        <dbReference type="ChEBI" id="CHEBI:83905"/>
        <dbReference type="ChEBI" id="CHEBI:456216"/>
        <dbReference type="EC" id="6.3.2.10"/>
    </reaction>
</comment>
<evidence type="ECO:0000256" key="6">
    <source>
        <dbReference type="ARBA" id="ARBA00022960"/>
    </source>
</evidence>
<dbReference type="InterPro" id="IPR036565">
    <property type="entry name" value="Mur-like_cat_sf"/>
</dbReference>
<evidence type="ECO:0000256" key="1">
    <source>
        <dbReference type="ARBA" id="ARBA00022490"/>
    </source>
</evidence>
<evidence type="ECO:0000256" key="4">
    <source>
        <dbReference type="ARBA" id="ARBA00022741"/>
    </source>
</evidence>
<dbReference type="InterPro" id="IPR004101">
    <property type="entry name" value="Mur_ligase_C"/>
</dbReference>
<evidence type="ECO:0000256" key="5">
    <source>
        <dbReference type="ARBA" id="ARBA00022840"/>
    </source>
</evidence>
<dbReference type="InterPro" id="IPR036615">
    <property type="entry name" value="Mur_ligase_C_dom_sf"/>
</dbReference>
<dbReference type="SUPFAM" id="SSF53244">
    <property type="entry name" value="MurD-like peptide ligases, peptide-binding domain"/>
    <property type="match status" value="1"/>
</dbReference>
<feature type="domain" description="Mur ligase C-terminal" evidence="13">
    <location>
        <begin position="317"/>
        <end position="443"/>
    </location>
</feature>
<evidence type="ECO:0000256" key="8">
    <source>
        <dbReference type="ARBA" id="ARBA00023306"/>
    </source>
</evidence>
<dbReference type="InterPro" id="IPR035911">
    <property type="entry name" value="MurE/MurF_N"/>
</dbReference>
<comment type="similarity">
    <text evidence="10">Belongs to the MurCDEF family. MurF subfamily.</text>
</comment>
<dbReference type="PANTHER" id="PTHR43024">
    <property type="entry name" value="UDP-N-ACETYLMURAMOYL-TRIPEPTIDE--D-ALANYL-D-ALANINE LIGASE"/>
    <property type="match status" value="1"/>
</dbReference>
<keyword evidence="9 10" id="KW-0961">Cell wall biogenesis/degradation</keyword>
<evidence type="ECO:0000256" key="9">
    <source>
        <dbReference type="ARBA" id="ARBA00023316"/>
    </source>
</evidence>
<keyword evidence="5 10" id="KW-0067">ATP-binding</keyword>
<evidence type="ECO:0000259" key="13">
    <source>
        <dbReference type="Pfam" id="PF02875"/>
    </source>
</evidence>
<dbReference type="SUPFAM" id="SSF63418">
    <property type="entry name" value="MurE/MurF N-terminal domain"/>
    <property type="match status" value="1"/>
</dbReference>
<dbReference type="NCBIfam" id="TIGR01143">
    <property type="entry name" value="murF"/>
    <property type="match status" value="1"/>
</dbReference>
<proteinExistence type="inferred from homology"/>
<evidence type="ECO:0000256" key="11">
    <source>
        <dbReference type="RuleBase" id="RU004136"/>
    </source>
</evidence>
<protein>
    <recommendedName>
        <fullName evidence="10 11">UDP-N-acetylmuramoyl-tripeptide--D-alanyl-D-alanine ligase</fullName>
        <ecNumber evidence="10 11">6.3.2.10</ecNumber>
    </recommendedName>
    <alternativeName>
        <fullName evidence="10">D-alanyl-D-alanine-adding enzyme</fullName>
    </alternativeName>
</protein>
<keyword evidence="7 10" id="KW-0573">Peptidoglycan synthesis</keyword>
<dbReference type="EC" id="6.3.2.10" evidence="10 11"/>
<accession>A0ABW4LSB9</accession>
<sequence>MIRRSLSEINEMLESVEIVGDKSVQVKGVSINTREDLKGKLFIPYKGERFNGHSFVQEAFEKGAVASLWAKDEPNPPQNVPLIIVEDTLSALQQLAESYRDELNVKVIGVTGSNGKTTTKDMVFSVLSTVYRVQKTEGNYNNHIGLPLTLLKTEEETDMLVLEMGMSSRGEIEFLSKLAKPDVTIITNIGESHLQDLGSREEIAEAKLEITAGLKDGSSLIYFGDEPLLQERVGRYSTIKRIPFGESETNDYYPVFVKQETTGTSFTTNKVTRPFYIPVLGKHNVFNALATIAAAQELDVPWEDIIKGLSQLKVTQMRTELIQGKHGTTIINDAYNASPTSMKAAIQLLQDLEGYKRRILVLGDMLELGENERAFHVETGATIDPARVHLVYTYGELGQYIAEGAKSKLAKDKVKSFLNKDELMNDLVQEVKENDVVLVKASRGMKLEEVVEQLKED</sequence>
<dbReference type="RefSeq" id="WP_377928881.1">
    <property type="nucleotide sequence ID" value="NZ_JBHUEM010000021.1"/>
</dbReference>
<dbReference type="InterPro" id="IPR005863">
    <property type="entry name" value="UDP-N-AcMur_synth"/>
</dbReference>
<comment type="caution">
    <text evidence="15">The sequence shown here is derived from an EMBL/GenBank/DDBJ whole genome shotgun (WGS) entry which is preliminary data.</text>
</comment>
<evidence type="ECO:0000256" key="2">
    <source>
        <dbReference type="ARBA" id="ARBA00022598"/>
    </source>
</evidence>
<dbReference type="HAMAP" id="MF_02019">
    <property type="entry name" value="MurF"/>
    <property type="match status" value="1"/>
</dbReference>
<gene>
    <name evidence="10 15" type="primary">murF</name>
    <name evidence="15" type="ORF">ACFSCX_14045</name>
</gene>
<dbReference type="Proteomes" id="UP001597214">
    <property type="component" value="Unassembled WGS sequence"/>
</dbReference>
<dbReference type="Pfam" id="PF01225">
    <property type="entry name" value="Mur_ligase"/>
    <property type="match status" value="1"/>
</dbReference>
<evidence type="ECO:0000259" key="14">
    <source>
        <dbReference type="Pfam" id="PF08245"/>
    </source>
</evidence>
<keyword evidence="16" id="KW-1185">Reference proteome</keyword>
<keyword evidence="4 10" id="KW-0547">Nucleotide-binding</keyword>
<comment type="subcellular location">
    <subcellularLocation>
        <location evidence="10 11">Cytoplasm</location>
    </subcellularLocation>
</comment>
<evidence type="ECO:0000259" key="12">
    <source>
        <dbReference type="Pfam" id="PF01225"/>
    </source>
</evidence>
<dbReference type="Gene3D" id="3.40.1390.10">
    <property type="entry name" value="MurE/MurF, N-terminal domain"/>
    <property type="match status" value="1"/>
</dbReference>
<feature type="binding site" evidence="10">
    <location>
        <begin position="112"/>
        <end position="118"/>
    </location>
    <ligand>
        <name>ATP</name>
        <dbReference type="ChEBI" id="CHEBI:30616"/>
    </ligand>
</feature>
<evidence type="ECO:0000313" key="15">
    <source>
        <dbReference type="EMBL" id="MFD1737664.1"/>
    </source>
</evidence>
<comment type="function">
    <text evidence="10 11">Involved in cell wall formation. Catalyzes the final step in the synthesis of UDP-N-acetylmuramoyl-pentapeptide, the precursor of murein.</text>
</comment>
<dbReference type="Gene3D" id="3.40.1190.10">
    <property type="entry name" value="Mur-like, catalytic domain"/>
    <property type="match status" value="1"/>
</dbReference>
<dbReference type="EMBL" id="JBHUEM010000021">
    <property type="protein sequence ID" value="MFD1737664.1"/>
    <property type="molecule type" value="Genomic_DNA"/>
</dbReference>
<dbReference type="InterPro" id="IPR051046">
    <property type="entry name" value="MurCDEF_CellWall_CoF430Synth"/>
</dbReference>
<keyword evidence="1 10" id="KW-0963">Cytoplasm</keyword>
<keyword evidence="8 10" id="KW-0131">Cell cycle</keyword>
<dbReference type="Gene3D" id="3.90.190.20">
    <property type="entry name" value="Mur ligase, C-terminal domain"/>
    <property type="match status" value="1"/>
</dbReference>
<keyword evidence="2 10" id="KW-0436">Ligase</keyword>
<dbReference type="InterPro" id="IPR013221">
    <property type="entry name" value="Mur_ligase_cen"/>
</dbReference>
<feature type="domain" description="Mur ligase N-terminal catalytic" evidence="12">
    <location>
        <begin position="26"/>
        <end position="100"/>
    </location>
</feature>
<comment type="pathway">
    <text evidence="10 11">Cell wall biogenesis; peptidoglycan biosynthesis.</text>
</comment>
<feature type="domain" description="Mur ligase central" evidence="14">
    <location>
        <begin position="110"/>
        <end position="295"/>
    </location>
</feature>
<dbReference type="InterPro" id="IPR000713">
    <property type="entry name" value="Mur_ligase_N"/>
</dbReference>